<feature type="transmembrane region" description="Helical" evidence="7">
    <location>
        <begin position="45"/>
        <end position="63"/>
    </location>
</feature>
<dbReference type="STRING" id="1441095.AM592_03755"/>
<sequence>MERNYSIDFIKYFATLFVVAIHANPTNDEFFQSVKETPLDIVVDTFARFAVPFFFIVSGYLFTQKLKMTPNPFAYFKKYTLNITKLYICWYTFYLCFGVLLRLFQESGTWADRKADALNYATSALALEKIFYYCETTSHGFNGFQLWYLIALIWCIGIVYIFFKMKRISLLLVLSLFLYIVGLFGQSYSVFFNISFETRDALFFGLFYTVLGSFFSYYYESIKARLSARPSIYLLLFLLFSCLEVAERFLLVNILGGHKGDYFISTIFLSISLFLFVLNSPKLGKDINLSKIGKNSVGIYIVHVGVLFETYKILLSLNKPFFTNSVVDYFIITPIVFIISYFVYRLLQVLKKYLYLIPNGFNKKTT</sequence>
<evidence type="ECO:0000256" key="2">
    <source>
        <dbReference type="ARBA" id="ARBA00007400"/>
    </source>
</evidence>
<feature type="domain" description="Acyltransferase 3" evidence="8">
    <location>
        <begin position="4"/>
        <end position="345"/>
    </location>
</feature>
<dbReference type="InterPro" id="IPR002656">
    <property type="entry name" value="Acyl_transf_3_dom"/>
</dbReference>
<dbReference type="GO" id="GO:0009246">
    <property type="term" value="P:enterobacterial common antigen biosynthetic process"/>
    <property type="evidence" value="ECO:0007669"/>
    <property type="project" value="TreeGrafter"/>
</dbReference>
<feature type="transmembrane region" description="Helical" evidence="7">
    <location>
        <begin position="146"/>
        <end position="163"/>
    </location>
</feature>
<dbReference type="Proteomes" id="UP000067625">
    <property type="component" value="Chromosome"/>
</dbReference>
<keyword evidence="5 7" id="KW-1133">Transmembrane helix</keyword>
<dbReference type="PANTHER" id="PTHR40074:SF2">
    <property type="entry name" value="O-ACETYLTRANSFERASE WECH"/>
    <property type="match status" value="1"/>
</dbReference>
<protein>
    <submittedName>
        <fullName evidence="9">Racemase</fullName>
    </submittedName>
</protein>
<dbReference type="PANTHER" id="PTHR40074">
    <property type="entry name" value="O-ACETYLTRANSFERASE WECH"/>
    <property type="match status" value="1"/>
</dbReference>
<proteinExistence type="inferred from homology"/>
<feature type="transmembrane region" description="Helical" evidence="7">
    <location>
        <begin position="262"/>
        <end position="278"/>
    </location>
</feature>
<keyword evidence="4 7" id="KW-0812">Transmembrane</keyword>
<keyword evidence="3" id="KW-1003">Cell membrane</keyword>
<reference evidence="9 10" key="2">
    <citation type="journal article" date="2016" name="Int. J. Syst. Evol. Microbiol.">
        <title>Bacillus gobiensis sp. nov., isolated from a soil sample.</title>
        <authorList>
            <person name="Liu B."/>
            <person name="Liu G.H."/>
            <person name="Cetin S."/>
            <person name="Schumann P."/>
            <person name="Pan Z.Z."/>
            <person name="Chen Q.Q."/>
        </authorList>
    </citation>
    <scope>NUCLEOTIDE SEQUENCE [LARGE SCALE GENOMIC DNA]</scope>
    <source>
        <strain evidence="9 10">FJAT-4402</strain>
    </source>
</reference>
<dbReference type="EMBL" id="CP012600">
    <property type="protein sequence ID" value="ALC80797.1"/>
    <property type="molecule type" value="Genomic_DNA"/>
</dbReference>
<feature type="transmembrane region" description="Helical" evidence="7">
    <location>
        <begin position="170"/>
        <end position="189"/>
    </location>
</feature>
<evidence type="ECO:0000256" key="7">
    <source>
        <dbReference type="SAM" id="Phobius"/>
    </source>
</evidence>
<reference evidence="10" key="1">
    <citation type="submission" date="2015-08" db="EMBL/GenBank/DDBJ databases">
        <title>Genome sequencing project for genomic taxonomy and phylogenomics of Bacillus-like bacteria.</title>
        <authorList>
            <person name="Liu B."/>
            <person name="Wang J."/>
            <person name="Zhu Y."/>
            <person name="Liu G."/>
            <person name="Chen Q."/>
            <person name="Chen Z."/>
            <person name="Lan J."/>
            <person name="Che J."/>
            <person name="Ge C."/>
            <person name="Shi H."/>
            <person name="Pan Z."/>
            <person name="Liu X."/>
        </authorList>
    </citation>
    <scope>NUCLEOTIDE SEQUENCE [LARGE SCALE GENOMIC DNA]</scope>
    <source>
        <strain evidence="10">FJAT-4402</strain>
    </source>
</reference>
<feature type="transmembrane region" description="Helical" evidence="7">
    <location>
        <begin position="329"/>
        <end position="347"/>
    </location>
</feature>
<dbReference type="RefSeq" id="WP_053602542.1">
    <property type="nucleotide sequence ID" value="NZ_CP012600.1"/>
</dbReference>
<keyword evidence="10" id="KW-1185">Reference proteome</keyword>
<dbReference type="PATRIC" id="fig|1441095.3.peg.822"/>
<comment type="similarity">
    <text evidence="2">Belongs to the acyltransferase 3 family.</text>
</comment>
<dbReference type="Pfam" id="PF01757">
    <property type="entry name" value="Acyl_transf_3"/>
    <property type="match status" value="1"/>
</dbReference>
<evidence type="ECO:0000256" key="4">
    <source>
        <dbReference type="ARBA" id="ARBA00022692"/>
    </source>
</evidence>
<evidence type="ECO:0000313" key="10">
    <source>
        <dbReference type="Proteomes" id="UP000067625"/>
    </source>
</evidence>
<feature type="transmembrane region" description="Helical" evidence="7">
    <location>
        <begin position="84"/>
        <end position="104"/>
    </location>
</feature>
<evidence type="ECO:0000256" key="1">
    <source>
        <dbReference type="ARBA" id="ARBA00004651"/>
    </source>
</evidence>
<dbReference type="AlphaFoldDB" id="A0A0M4FPG9"/>
<evidence type="ECO:0000256" key="5">
    <source>
        <dbReference type="ARBA" id="ARBA00022989"/>
    </source>
</evidence>
<comment type="subcellular location">
    <subcellularLocation>
        <location evidence="1">Cell membrane</location>
        <topology evidence="1">Multi-pass membrane protein</topology>
    </subcellularLocation>
</comment>
<feature type="transmembrane region" description="Helical" evidence="7">
    <location>
        <begin position="201"/>
        <end position="219"/>
    </location>
</feature>
<accession>A0A0M4FPG9</accession>
<feature type="transmembrane region" description="Helical" evidence="7">
    <location>
        <begin position="9"/>
        <end position="25"/>
    </location>
</feature>
<evidence type="ECO:0000256" key="3">
    <source>
        <dbReference type="ARBA" id="ARBA00022475"/>
    </source>
</evidence>
<feature type="transmembrane region" description="Helical" evidence="7">
    <location>
        <begin position="231"/>
        <end position="250"/>
    </location>
</feature>
<dbReference type="OrthoDB" id="5808342at2"/>
<organism evidence="9 10">
    <name type="scientific">Bacillus gobiensis</name>
    <dbReference type="NCBI Taxonomy" id="1441095"/>
    <lineage>
        <taxon>Bacteria</taxon>
        <taxon>Bacillati</taxon>
        <taxon>Bacillota</taxon>
        <taxon>Bacilli</taxon>
        <taxon>Bacillales</taxon>
        <taxon>Bacillaceae</taxon>
        <taxon>Bacillus</taxon>
    </lineage>
</organism>
<evidence type="ECO:0000313" key="9">
    <source>
        <dbReference type="EMBL" id="ALC80797.1"/>
    </source>
</evidence>
<name>A0A0M4FPG9_9BACI</name>
<evidence type="ECO:0000256" key="6">
    <source>
        <dbReference type="ARBA" id="ARBA00023136"/>
    </source>
</evidence>
<gene>
    <name evidence="9" type="ORF">AM592_03755</name>
</gene>
<evidence type="ECO:0000259" key="8">
    <source>
        <dbReference type="Pfam" id="PF01757"/>
    </source>
</evidence>
<dbReference type="GO" id="GO:0005886">
    <property type="term" value="C:plasma membrane"/>
    <property type="evidence" value="ECO:0007669"/>
    <property type="project" value="UniProtKB-SubCell"/>
</dbReference>
<feature type="transmembrane region" description="Helical" evidence="7">
    <location>
        <begin position="299"/>
        <end position="317"/>
    </location>
</feature>
<dbReference type="GO" id="GO:0016413">
    <property type="term" value="F:O-acetyltransferase activity"/>
    <property type="evidence" value="ECO:0007669"/>
    <property type="project" value="TreeGrafter"/>
</dbReference>
<keyword evidence="6 7" id="KW-0472">Membrane</keyword>